<organism evidence="11 12">
    <name type="scientific">Leptidea sinapis</name>
    <dbReference type="NCBI Taxonomy" id="189913"/>
    <lineage>
        <taxon>Eukaryota</taxon>
        <taxon>Metazoa</taxon>
        <taxon>Ecdysozoa</taxon>
        <taxon>Arthropoda</taxon>
        <taxon>Hexapoda</taxon>
        <taxon>Insecta</taxon>
        <taxon>Pterygota</taxon>
        <taxon>Neoptera</taxon>
        <taxon>Endopterygota</taxon>
        <taxon>Lepidoptera</taxon>
        <taxon>Glossata</taxon>
        <taxon>Ditrysia</taxon>
        <taxon>Papilionoidea</taxon>
        <taxon>Pieridae</taxon>
        <taxon>Dismorphiinae</taxon>
        <taxon>Leptidea</taxon>
    </lineage>
</organism>
<keyword evidence="12" id="KW-1185">Reference proteome</keyword>
<evidence type="ECO:0000256" key="5">
    <source>
        <dbReference type="ARBA" id="ARBA00023098"/>
    </source>
</evidence>
<dbReference type="PANTHER" id="PTHR11005">
    <property type="entry name" value="LYSOSOMAL ACID LIPASE-RELATED"/>
    <property type="match status" value="1"/>
</dbReference>
<dbReference type="EMBL" id="FZQP02001415">
    <property type="protein sequence ID" value="VVC92798.1"/>
    <property type="molecule type" value="Genomic_DNA"/>
</dbReference>
<feature type="domain" description="Partial AB-hydrolase lipase" evidence="10">
    <location>
        <begin position="49"/>
        <end position="105"/>
    </location>
</feature>
<proteinExistence type="inferred from homology"/>
<dbReference type="Proteomes" id="UP000324832">
    <property type="component" value="Unassembled WGS sequence"/>
</dbReference>
<dbReference type="GO" id="GO:0016042">
    <property type="term" value="P:lipid catabolic process"/>
    <property type="evidence" value="ECO:0007669"/>
    <property type="project" value="UniProtKB-KW"/>
</dbReference>
<evidence type="ECO:0000256" key="4">
    <source>
        <dbReference type="ARBA" id="ARBA00022963"/>
    </source>
</evidence>
<keyword evidence="3 7" id="KW-0378">Hydrolase</keyword>
<dbReference type="FunFam" id="3.40.50.1820:FF:000057">
    <property type="entry name" value="Lipase"/>
    <property type="match status" value="1"/>
</dbReference>
<dbReference type="SUPFAM" id="SSF53474">
    <property type="entry name" value="alpha/beta-Hydrolases"/>
    <property type="match status" value="1"/>
</dbReference>
<comment type="similarity">
    <text evidence="1 7">Belongs to the AB hydrolase superfamily. Lipase family.</text>
</comment>
<evidence type="ECO:0000313" key="12">
    <source>
        <dbReference type="Proteomes" id="UP000324832"/>
    </source>
</evidence>
<evidence type="ECO:0000256" key="9">
    <source>
        <dbReference type="SAM" id="Phobius"/>
    </source>
</evidence>
<dbReference type="InterPro" id="IPR006693">
    <property type="entry name" value="AB_hydrolase_lipase"/>
</dbReference>
<evidence type="ECO:0000313" key="11">
    <source>
        <dbReference type="EMBL" id="VVC92798.1"/>
    </source>
</evidence>
<dbReference type="PIRSF" id="PIRSF000862">
    <property type="entry name" value="Steryl_ester_lip"/>
    <property type="match status" value="1"/>
</dbReference>
<evidence type="ECO:0000256" key="6">
    <source>
        <dbReference type="ARBA" id="ARBA00023180"/>
    </source>
</evidence>
<keyword evidence="4 7" id="KW-0442">Lipid degradation</keyword>
<gene>
    <name evidence="11" type="ORF">LSINAPIS_LOCUS5154</name>
</gene>
<feature type="active site" description="Charge relay system" evidence="8">
    <location>
        <position position="359"/>
    </location>
</feature>
<evidence type="ECO:0000259" key="10">
    <source>
        <dbReference type="Pfam" id="PF04083"/>
    </source>
</evidence>
<feature type="active site" description="Nucleophile" evidence="8">
    <location>
        <position position="184"/>
    </location>
</feature>
<feature type="transmembrane region" description="Helical" evidence="9">
    <location>
        <begin position="7"/>
        <end position="24"/>
    </location>
</feature>
<dbReference type="GO" id="GO:0016788">
    <property type="term" value="F:hydrolase activity, acting on ester bonds"/>
    <property type="evidence" value="ECO:0007669"/>
    <property type="project" value="InterPro"/>
</dbReference>
<name>A0A5E4Q4Z6_9NEOP</name>
<keyword evidence="2" id="KW-0732">Signal</keyword>
<keyword evidence="9" id="KW-0812">Transmembrane</keyword>
<accession>A0A5E4Q4Z6</accession>
<dbReference type="InterPro" id="IPR025483">
    <property type="entry name" value="Lipase_euk"/>
</dbReference>
<keyword evidence="5" id="KW-0443">Lipid metabolism</keyword>
<sequence>MAFQRSVSVNILTIAGCVTIAYYIRTWFPAGQIEKSILEYPKESLVNFTQYAIKYRYIAEEHTIVTDDGYILSVFRIQNKKCEGRTHQPPVMLMHGLTQSSDTFLDAGPNAGLAYLLADACYDIWVGNQRGNYYARRHVILDPDKDPTFWNFSFDEMGYYDVPAMIDYVLDHTGYKKLNYIGYSQGDAVFIIMCSERPDYCSKVHGHISLSPASRLMNTKSLYMRSVCITVSKLETLLAGFGINEVFSIGAFMQILIEIICKCETITEPIAGTLISGVLDAYHTGSITSETLHRMSSHFPSGTSLHNLAHYGQTMQNDRFQKFDYGETRNLIKYGSKEPPTYNISLVTPPTVLLYSRNDNLVDKEDLDWFIDKLPNLLEIEEIADPMFNHLDIVYSQYGKELVFPFVCRNLQRFSVPKNESRWV</sequence>
<dbReference type="AlphaFoldDB" id="A0A5E4Q4Z6"/>
<evidence type="ECO:0000256" key="8">
    <source>
        <dbReference type="PIRSR" id="PIRSR000862-1"/>
    </source>
</evidence>
<dbReference type="InterPro" id="IPR029058">
    <property type="entry name" value="AB_hydrolase_fold"/>
</dbReference>
<dbReference type="Pfam" id="PF04083">
    <property type="entry name" value="Abhydro_lipase"/>
    <property type="match status" value="1"/>
</dbReference>
<feature type="active site" description="Charge relay system" evidence="8">
    <location>
        <position position="390"/>
    </location>
</feature>
<keyword evidence="9" id="KW-0472">Membrane</keyword>
<evidence type="ECO:0000256" key="3">
    <source>
        <dbReference type="ARBA" id="ARBA00022801"/>
    </source>
</evidence>
<evidence type="ECO:0000256" key="7">
    <source>
        <dbReference type="PIRNR" id="PIRNR000862"/>
    </source>
</evidence>
<keyword evidence="6" id="KW-0325">Glycoprotein</keyword>
<dbReference type="PROSITE" id="PS51257">
    <property type="entry name" value="PROKAR_LIPOPROTEIN"/>
    <property type="match status" value="1"/>
</dbReference>
<reference evidence="11 12" key="1">
    <citation type="submission" date="2017-07" db="EMBL/GenBank/DDBJ databases">
        <authorList>
            <person name="Talla V."/>
            <person name="Backstrom N."/>
        </authorList>
    </citation>
    <scope>NUCLEOTIDE SEQUENCE [LARGE SCALE GENOMIC DNA]</scope>
</reference>
<evidence type="ECO:0000256" key="1">
    <source>
        <dbReference type="ARBA" id="ARBA00010701"/>
    </source>
</evidence>
<dbReference type="Gene3D" id="3.40.50.1820">
    <property type="entry name" value="alpha/beta hydrolase"/>
    <property type="match status" value="1"/>
</dbReference>
<keyword evidence="9" id="KW-1133">Transmembrane helix</keyword>
<protein>
    <recommendedName>
        <fullName evidence="7">Lipase</fullName>
    </recommendedName>
</protein>
<evidence type="ECO:0000256" key="2">
    <source>
        <dbReference type="ARBA" id="ARBA00022729"/>
    </source>
</evidence>